<gene>
    <name evidence="1" type="ORF">M1O15_28220</name>
</gene>
<dbReference type="EMBL" id="JALPTH010000037">
    <property type="protein sequence ID" value="MCK8681211.1"/>
    <property type="molecule type" value="Genomic_DNA"/>
</dbReference>
<proteinExistence type="predicted"/>
<sequence length="111" mass="12107">MIFHLVPEAEWPPAPGSAYRPASLSTEGFVHCSGDEAIAQEVAAALYREVPGTLLLLTLDESRLTAELRWEEADGRSFPHVYGEIAPDAVVAVQELRRDAEGQPLGLAPRR</sequence>
<dbReference type="Proteomes" id="UP001522868">
    <property type="component" value="Unassembled WGS sequence"/>
</dbReference>
<dbReference type="RefSeq" id="WP_248637039.1">
    <property type="nucleotide sequence ID" value="NZ_JALPTH010000037.1"/>
</dbReference>
<dbReference type="PANTHER" id="PTHR34129">
    <property type="entry name" value="BLR1139 PROTEIN"/>
    <property type="match status" value="1"/>
</dbReference>
<comment type="caution">
    <text evidence="1">The sequence shown here is derived from an EMBL/GenBank/DDBJ whole genome shotgun (WGS) entry which is preliminary data.</text>
</comment>
<keyword evidence="2" id="KW-1185">Reference proteome</keyword>
<evidence type="ECO:0000313" key="2">
    <source>
        <dbReference type="Proteomes" id="UP001522868"/>
    </source>
</evidence>
<dbReference type="Gene3D" id="3.20.170.20">
    <property type="entry name" value="Protein of unknown function DUF952"/>
    <property type="match status" value="1"/>
</dbReference>
<name>A0ABT0IIT0_9ACTN</name>
<evidence type="ECO:0000313" key="1">
    <source>
        <dbReference type="EMBL" id="MCK8681211.1"/>
    </source>
</evidence>
<dbReference type="PANTHER" id="PTHR34129:SF1">
    <property type="entry name" value="DUF952 DOMAIN-CONTAINING PROTEIN"/>
    <property type="match status" value="1"/>
</dbReference>
<dbReference type="SUPFAM" id="SSF56399">
    <property type="entry name" value="ADP-ribosylation"/>
    <property type="match status" value="1"/>
</dbReference>
<organism evidence="1 2">
    <name type="scientific">Streptomyces lichenis</name>
    <dbReference type="NCBI Taxonomy" id="2306967"/>
    <lineage>
        <taxon>Bacteria</taxon>
        <taxon>Bacillati</taxon>
        <taxon>Actinomycetota</taxon>
        <taxon>Actinomycetes</taxon>
        <taxon>Kitasatosporales</taxon>
        <taxon>Streptomycetaceae</taxon>
        <taxon>Streptomyces</taxon>
    </lineage>
</organism>
<dbReference type="InterPro" id="IPR009297">
    <property type="entry name" value="DUF952"/>
</dbReference>
<accession>A0ABT0IIT0</accession>
<protein>
    <submittedName>
        <fullName evidence="1">DUF952 domain-containing protein</fullName>
    </submittedName>
</protein>
<reference evidence="1 2" key="1">
    <citation type="submission" date="2022-04" db="EMBL/GenBank/DDBJ databases">
        <title>Streptomyces sp. nov. LCR6-01 isolated from Lichen of Dirinaria sp.</title>
        <authorList>
            <person name="Kanchanasin P."/>
            <person name="Tanasupawat S."/>
            <person name="Phongsopitanun W."/>
        </authorList>
    </citation>
    <scope>NUCLEOTIDE SEQUENCE [LARGE SCALE GENOMIC DNA]</scope>
    <source>
        <strain evidence="1 2">LCR6-01</strain>
    </source>
</reference>
<dbReference type="Pfam" id="PF06108">
    <property type="entry name" value="DUF952"/>
    <property type="match status" value="1"/>
</dbReference>